<dbReference type="AlphaFoldDB" id="A0A098TIB7"/>
<sequence length="160" mass="18504">MNRNQFRFLSILAIGLVGFFHACGVADKPTQSEQQPISQPSITEKKWPYQFLESKTEQTGHNNVMDLYAFSGKFDLDELKAFCLDRKQKSTAKVFYYVVIFDNAANASFPSSPFTAKFGLEENTAKHIRAIYEYNQLNGFSELEYHDKNIWENIPNREKI</sequence>
<name>A0A098TIB7_9CYAN</name>
<comment type="caution">
    <text evidence="2">The sequence shown here is derived from an EMBL/GenBank/DDBJ whole genome shotgun (WGS) entry which is preliminary data.</text>
</comment>
<feature type="chain" id="PRO_5001949495" description="Lipoprotein" evidence="1">
    <location>
        <begin position="23"/>
        <end position="160"/>
    </location>
</feature>
<protein>
    <recommendedName>
        <fullName evidence="4">Lipoprotein</fullName>
    </recommendedName>
</protein>
<accession>A0A098TIB7</accession>
<dbReference type="Proteomes" id="UP000030170">
    <property type="component" value="Unassembled WGS sequence"/>
</dbReference>
<organism evidence="2 3">
    <name type="scientific">Neosynechococcus sphagnicola sy1</name>
    <dbReference type="NCBI Taxonomy" id="1497020"/>
    <lineage>
        <taxon>Bacteria</taxon>
        <taxon>Bacillati</taxon>
        <taxon>Cyanobacteriota</taxon>
        <taxon>Cyanophyceae</taxon>
        <taxon>Neosynechococcales</taxon>
        <taxon>Neosynechococcaceae</taxon>
        <taxon>Neosynechococcus</taxon>
    </lineage>
</organism>
<keyword evidence="3" id="KW-1185">Reference proteome</keyword>
<dbReference type="OrthoDB" id="1260890at2"/>
<gene>
    <name evidence="2" type="ORF">DO97_15065</name>
</gene>
<proteinExistence type="predicted"/>
<dbReference type="EMBL" id="JJML01000047">
    <property type="protein sequence ID" value="KGF71854.1"/>
    <property type="molecule type" value="Genomic_DNA"/>
</dbReference>
<evidence type="ECO:0000313" key="2">
    <source>
        <dbReference type="EMBL" id="KGF71854.1"/>
    </source>
</evidence>
<reference evidence="2 3" key="1">
    <citation type="journal article" date="2014" name="Mol. Ecol.">
        <title>Evolution of Synechococcus.</title>
        <authorList>
            <person name="Dvorak P."/>
            <person name="Casamatta D."/>
            <person name="Hasler P."/>
            <person name="Poulickova A."/>
            <person name="Ondrej V."/>
            <person name="Sanges R."/>
        </authorList>
    </citation>
    <scope>NUCLEOTIDE SEQUENCE [LARGE SCALE GENOMIC DNA]</scope>
    <source>
        <strain evidence="2 3">CAUP A 1101</strain>
    </source>
</reference>
<evidence type="ECO:0000256" key="1">
    <source>
        <dbReference type="SAM" id="SignalP"/>
    </source>
</evidence>
<keyword evidence="1" id="KW-0732">Signal</keyword>
<evidence type="ECO:0008006" key="4">
    <source>
        <dbReference type="Google" id="ProtNLM"/>
    </source>
</evidence>
<feature type="signal peptide" evidence="1">
    <location>
        <begin position="1"/>
        <end position="22"/>
    </location>
</feature>
<dbReference type="RefSeq" id="WP_036535666.1">
    <property type="nucleotide sequence ID" value="NZ_JJML01000047.1"/>
</dbReference>
<evidence type="ECO:0000313" key="3">
    <source>
        <dbReference type="Proteomes" id="UP000030170"/>
    </source>
</evidence>